<dbReference type="AlphaFoldDB" id="A0A0E9UE13"/>
<dbReference type="EMBL" id="GBXM01044478">
    <property type="protein sequence ID" value="JAH64099.1"/>
    <property type="molecule type" value="Transcribed_RNA"/>
</dbReference>
<reference evidence="1" key="2">
    <citation type="journal article" date="2015" name="Fish Shellfish Immunol.">
        <title>Early steps in the European eel (Anguilla anguilla)-Vibrio vulnificus interaction in the gills: Role of the RtxA13 toxin.</title>
        <authorList>
            <person name="Callol A."/>
            <person name="Pajuelo D."/>
            <person name="Ebbesson L."/>
            <person name="Teles M."/>
            <person name="MacKenzie S."/>
            <person name="Amaro C."/>
        </authorList>
    </citation>
    <scope>NUCLEOTIDE SEQUENCE</scope>
</reference>
<proteinExistence type="predicted"/>
<reference evidence="1" key="1">
    <citation type="submission" date="2014-11" db="EMBL/GenBank/DDBJ databases">
        <authorList>
            <person name="Amaro Gonzalez C."/>
        </authorList>
    </citation>
    <scope>NUCLEOTIDE SEQUENCE</scope>
</reference>
<evidence type="ECO:0000313" key="1">
    <source>
        <dbReference type="EMBL" id="JAH64099.1"/>
    </source>
</evidence>
<organism evidence="1">
    <name type="scientific">Anguilla anguilla</name>
    <name type="common">European freshwater eel</name>
    <name type="synonym">Muraena anguilla</name>
    <dbReference type="NCBI Taxonomy" id="7936"/>
    <lineage>
        <taxon>Eukaryota</taxon>
        <taxon>Metazoa</taxon>
        <taxon>Chordata</taxon>
        <taxon>Craniata</taxon>
        <taxon>Vertebrata</taxon>
        <taxon>Euteleostomi</taxon>
        <taxon>Actinopterygii</taxon>
        <taxon>Neopterygii</taxon>
        <taxon>Teleostei</taxon>
        <taxon>Anguilliformes</taxon>
        <taxon>Anguillidae</taxon>
        <taxon>Anguilla</taxon>
    </lineage>
</organism>
<protein>
    <submittedName>
        <fullName evidence="1">Uncharacterized protein</fullName>
    </submittedName>
</protein>
<name>A0A0E9UE13_ANGAN</name>
<accession>A0A0E9UE13</accession>
<sequence length="52" mass="5664">MAFSATRSETNQVFIGCSETTKTSFYNQLSMGWQSFSLCCIFPGDAIGDSTP</sequence>